<feature type="region of interest" description="Disordered" evidence="1">
    <location>
        <begin position="1098"/>
        <end position="1124"/>
    </location>
</feature>
<proteinExistence type="predicted"/>
<evidence type="ECO:0000313" key="3">
    <source>
        <dbReference type="EMBL" id="SVA31779.1"/>
    </source>
</evidence>
<feature type="region of interest" description="Disordered" evidence="1">
    <location>
        <begin position="1590"/>
        <end position="1621"/>
    </location>
</feature>
<name>A0A381UUF5_9ZZZZ</name>
<organism evidence="3">
    <name type="scientific">marine metagenome</name>
    <dbReference type="NCBI Taxonomy" id="408172"/>
    <lineage>
        <taxon>unclassified sequences</taxon>
        <taxon>metagenomes</taxon>
        <taxon>ecological metagenomes</taxon>
    </lineage>
</organism>
<feature type="non-terminal residue" evidence="3">
    <location>
        <position position="1708"/>
    </location>
</feature>
<dbReference type="Gene3D" id="2.60.120.380">
    <property type="match status" value="2"/>
</dbReference>
<evidence type="ECO:0000256" key="1">
    <source>
        <dbReference type="SAM" id="MobiDB-lite"/>
    </source>
</evidence>
<sequence>MYRNIVISFSLIVSTALNAQAIFLSEYAEGSSYHKYIEIFNGTGADLDLSTYSLSSCSNGCDETGVWDYPDNVTFEGVTIADGDVWVVCHGSSDEIILAECDQSFTYLSNGDDVFALTTIGGEVIIDAIGDTGDDPGAGWDVAGVTNATKDHTLVRKPSVQSGNGGDWASSAGTNAGDSEWLVFDQNTWDNLGFHVMDPICNDNLVYMNMYDSWGDGWNDAIYTFTDAAGMDVATGTLTEGSLGTDEHCLVSGVYTLVVGGGDFDNEISWSITDADGVELTSGMAGVYSVGINVEVVYGCMDPEAENYDPDASADNGTCYYEGDSCSVALDAIEGTNQASGFNQWFTYTASWPGTMTISSQNDANDPENDTYLFVYTSCTVDADGDDVPDSWLANNDDCCGNYGSEVTVDIAMGDVFKIFWYGVYGPEPFTWTIEENDIPTTPHNLTADPVDGNVALAWEAIPGDDNMQRFLNQTTEHDSRVKLKPVEYLVNPAGKRAEEAPIYTQNQSSIRDNRDCPGEDETEISFSCDGGSWQGEVSWTVEDAAGQDVISGGAPFSGLACLVDGDYTVYGEDSFGDGWNGNYLTVSMPDGTNLLSFTVVGENGTATFTVQAGAVYGCMDPEAENYDPNATVDDGSCVYAGDNCGVPIVATDGTTYDATASTWYSFTNTEGGYLTLDAQLDYYTAVYSTCTDGSVGGLVGYDYYGGLTVLLTDPGTYFFWAYDYWGNLPQTFTVSFEAILEGCMDPQASNYDPNANVDDGSCTYEDCTTNEVVMNMFDSYGDGWNGNTYTITNAETGVLGAQGGLLSGDEGSDTLCLADGTYDIVVDGGSWQSEVSWSLVTMSGALILGGGAPFEGDFTVPLTISFNIYRGETGNANHLYESDVIGTSYTDTNVDVDTEICYTVKQNLVDSDGNVTQSGSSEEACAIVESGSACSIALAAAVGVNSTASAPRWYSFTASLDGAAEISSDGSDVDTRVWVYSDCDGTLIGGDDDSGSNWASIFTWAITSGTTYYIWWDGYWDNASPFDWTLNEWNPYVIELTAEPLITAVGLEWTSIDLGWWDDGTDGAARWTSVSENQTTTHPVKIDKPEKYTFYNQGDYPDRSRQGGDTVDDATEITSLPYNNSGTTDGYMDDYDEACPYTGSTSPDVVYSYTAGDDMYIDISLCGDLTDYDTKLYVYENEVGNAIACNDDECPGFISELSQVALMGGNTYYIVVDGYGGGSGMYEIDVTEGATPGDPPANDVCENAQVIDGPFPETVPGTLVDATIDCEGFLNWIAVWYEIALPHNDNHVDITITASTGDITNAGIVVMNDCACDDYTVVSYDWPAVDGVFHLWFDMLGPENEGTILYPLMIQPGQDFSVEFNVTQNYEPSFNVYRDGATDPLFTDVSGNMLVDENLTEATEYCYTVSQIMPDLSEYGASNSACATTLSIPAGYDCDHAIAAAAGENNASGQPMWYSYTATLDGYMTISSQNATGNATWDTDLYVYSDCAFPNVPVAENDDCCGYYGPSTVTLEVGVGDEFVILWDDSWSNGAFTFTINEFLPASLYPPSSVTAEPGYQNVTLGWNYPMPPAMAMFDFPAEYGSPDGDFAPTLEPQNSTEKRHYYREQNQGSSSRDLTGSSVTVLSAVNNGDGTSDIVFSIVIESPDFSWADGCQLTFPDGVSPSAGSTSECGEAYVFGQNVVWGDVTDPESGSEFGCFDSEHLV</sequence>
<accession>A0A381UUF5</accession>
<evidence type="ECO:0000259" key="2">
    <source>
        <dbReference type="Pfam" id="PF00932"/>
    </source>
</evidence>
<feature type="domain" description="LTD" evidence="2">
    <location>
        <begin position="19"/>
        <end position="130"/>
    </location>
</feature>
<dbReference type="Pfam" id="PF00932">
    <property type="entry name" value="LTD"/>
    <property type="match status" value="1"/>
</dbReference>
<gene>
    <name evidence="3" type="ORF">METZ01_LOCUS84633</name>
</gene>
<feature type="compositionally biased region" description="Polar residues" evidence="1">
    <location>
        <begin position="1610"/>
        <end position="1621"/>
    </location>
</feature>
<dbReference type="EMBL" id="UINC01007165">
    <property type="protein sequence ID" value="SVA31779.1"/>
    <property type="molecule type" value="Genomic_DNA"/>
</dbReference>
<protein>
    <recommendedName>
        <fullName evidence="2">LTD domain-containing protein</fullName>
    </recommendedName>
</protein>
<reference evidence="3" key="1">
    <citation type="submission" date="2018-05" db="EMBL/GenBank/DDBJ databases">
        <authorList>
            <person name="Lanie J.A."/>
            <person name="Ng W.-L."/>
            <person name="Kazmierczak K.M."/>
            <person name="Andrzejewski T.M."/>
            <person name="Davidsen T.M."/>
            <person name="Wayne K.J."/>
            <person name="Tettelin H."/>
            <person name="Glass J.I."/>
            <person name="Rusch D."/>
            <person name="Podicherti R."/>
            <person name="Tsui H.-C.T."/>
            <person name="Winkler M.E."/>
        </authorList>
    </citation>
    <scope>NUCLEOTIDE SEQUENCE</scope>
</reference>
<dbReference type="InterPro" id="IPR001322">
    <property type="entry name" value="Lamin_tail_dom"/>
</dbReference>